<dbReference type="Proteomes" id="UP001295469">
    <property type="component" value="Chromosome C09"/>
</dbReference>
<reference evidence="1" key="1">
    <citation type="submission" date="2021-01" db="EMBL/GenBank/DDBJ databases">
        <authorList>
            <consortium name="Genoscope - CEA"/>
            <person name="William W."/>
        </authorList>
    </citation>
    <scope>NUCLEOTIDE SEQUENCE</scope>
</reference>
<sequence>MKSEENLIFSLSSEFLSAQALNATVNSRQAPPRRELDRLSRVFEHGMYQSSLSLTEHVSSWDDPQPSEKYCDIADHMDADCRTRLTTGARAPTT</sequence>
<dbReference type="EMBL" id="HG994373">
    <property type="protein sequence ID" value="CAF1767982.1"/>
    <property type="molecule type" value="Genomic_DNA"/>
</dbReference>
<gene>
    <name evidence="1" type="ORF">DARMORV10_C09P50270.1</name>
</gene>
<proteinExistence type="predicted"/>
<protein>
    <submittedName>
        <fullName evidence="1">(rape) hypothetical protein</fullName>
    </submittedName>
</protein>
<organism evidence="1">
    <name type="scientific">Brassica napus</name>
    <name type="common">Rape</name>
    <dbReference type="NCBI Taxonomy" id="3708"/>
    <lineage>
        <taxon>Eukaryota</taxon>
        <taxon>Viridiplantae</taxon>
        <taxon>Streptophyta</taxon>
        <taxon>Embryophyta</taxon>
        <taxon>Tracheophyta</taxon>
        <taxon>Spermatophyta</taxon>
        <taxon>Magnoliopsida</taxon>
        <taxon>eudicotyledons</taxon>
        <taxon>Gunneridae</taxon>
        <taxon>Pentapetalae</taxon>
        <taxon>rosids</taxon>
        <taxon>malvids</taxon>
        <taxon>Brassicales</taxon>
        <taxon>Brassicaceae</taxon>
        <taxon>Brassiceae</taxon>
        <taxon>Brassica</taxon>
    </lineage>
</organism>
<name>A0A816J459_BRANA</name>
<dbReference type="AlphaFoldDB" id="A0A816J459"/>
<accession>A0A816J459</accession>
<evidence type="ECO:0000313" key="1">
    <source>
        <dbReference type="EMBL" id="CAF1767982.1"/>
    </source>
</evidence>